<protein>
    <submittedName>
        <fullName evidence="3">Alpha/beta hydrolase</fullName>
    </submittedName>
</protein>
<proteinExistence type="predicted"/>
<comment type="caution">
    <text evidence="3">The sequence shown here is derived from an EMBL/GenBank/DDBJ whole genome shotgun (WGS) entry which is preliminary data.</text>
</comment>
<keyword evidence="1" id="KW-0732">Signal</keyword>
<dbReference type="PANTHER" id="PTHR43798:SF33">
    <property type="entry name" value="HYDROLASE, PUTATIVE (AFU_ORTHOLOGUE AFUA_2G14860)-RELATED"/>
    <property type="match status" value="1"/>
</dbReference>
<keyword evidence="3" id="KW-0378">Hydrolase</keyword>
<dbReference type="GO" id="GO:0046464">
    <property type="term" value="P:acylglycerol catabolic process"/>
    <property type="evidence" value="ECO:0007669"/>
    <property type="project" value="TreeGrafter"/>
</dbReference>
<dbReference type="PRINTS" id="PR00111">
    <property type="entry name" value="ABHYDROLASE"/>
</dbReference>
<dbReference type="InterPro" id="IPR000073">
    <property type="entry name" value="AB_hydrolase_1"/>
</dbReference>
<dbReference type="GO" id="GO:0016020">
    <property type="term" value="C:membrane"/>
    <property type="evidence" value="ECO:0007669"/>
    <property type="project" value="TreeGrafter"/>
</dbReference>
<evidence type="ECO:0000259" key="2">
    <source>
        <dbReference type="Pfam" id="PF00561"/>
    </source>
</evidence>
<dbReference type="Pfam" id="PF00561">
    <property type="entry name" value="Abhydrolase_1"/>
    <property type="match status" value="1"/>
</dbReference>
<dbReference type="Gene3D" id="3.40.50.1820">
    <property type="entry name" value="alpha/beta hydrolase"/>
    <property type="match status" value="1"/>
</dbReference>
<gene>
    <name evidence="3" type="ORF">L1967_05945</name>
</gene>
<dbReference type="InterPro" id="IPR029058">
    <property type="entry name" value="AB_hydrolase_fold"/>
</dbReference>
<feature type="chain" id="PRO_5040726709" evidence="1">
    <location>
        <begin position="21"/>
        <end position="331"/>
    </location>
</feature>
<dbReference type="EMBL" id="JAKHSK010000006">
    <property type="protein sequence ID" value="MCL6217835.1"/>
    <property type="molecule type" value="Genomic_DNA"/>
</dbReference>
<feature type="signal peptide" evidence="1">
    <location>
        <begin position="1"/>
        <end position="20"/>
    </location>
</feature>
<dbReference type="InterPro" id="IPR050266">
    <property type="entry name" value="AB_hydrolase_sf"/>
</dbReference>
<dbReference type="AlphaFoldDB" id="A0A9X1ZUJ6"/>
<evidence type="ECO:0000256" key="1">
    <source>
        <dbReference type="SAM" id="SignalP"/>
    </source>
</evidence>
<accession>A0A9X1ZUJ6</accession>
<dbReference type="PANTHER" id="PTHR43798">
    <property type="entry name" value="MONOACYLGLYCEROL LIPASE"/>
    <property type="match status" value="1"/>
</dbReference>
<dbReference type="SUPFAM" id="SSF53474">
    <property type="entry name" value="alpha/beta-Hydrolases"/>
    <property type="match status" value="1"/>
</dbReference>
<evidence type="ECO:0000313" key="3">
    <source>
        <dbReference type="EMBL" id="MCL6217835.1"/>
    </source>
</evidence>
<evidence type="ECO:0000313" key="4">
    <source>
        <dbReference type="Proteomes" id="UP001139521"/>
    </source>
</evidence>
<dbReference type="RefSeq" id="WP_249600810.1">
    <property type="nucleotide sequence ID" value="NZ_JAKHSK010000006.1"/>
</dbReference>
<feature type="domain" description="AB hydrolase-1" evidence="2">
    <location>
        <begin position="67"/>
        <end position="317"/>
    </location>
</feature>
<keyword evidence="4" id="KW-1185">Reference proteome</keyword>
<dbReference type="GO" id="GO:0047372">
    <property type="term" value="F:monoacylglycerol lipase activity"/>
    <property type="evidence" value="ECO:0007669"/>
    <property type="project" value="TreeGrafter"/>
</dbReference>
<organism evidence="3 4">
    <name type="scientific">Zunongwangia pacifica</name>
    <dbReference type="NCBI Taxonomy" id="2911062"/>
    <lineage>
        <taxon>Bacteria</taxon>
        <taxon>Pseudomonadati</taxon>
        <taxon>Bacteroidota</taxon>
        <taxon>Flavobacteriia</taxon>
        <taxon>Flavobacteriales</taxon>
        <taxon>Flavobacteriaceae</taxon>
        <taxon>Zunongwangia</taxon>
    </lineage>
</organism>
<reference evidence="3" key="1">
    <citation type="submission" date="2022-01" db="EMBL/GenBank/DDBJ databases">
        <title>Genome sequencing of Zunongwangia sp. M21534 genome.</title>
        <authorList>
            <person name="Chen Y."/>
            <person name="Dong C."/>
            <person name="Shao Z."/>
        </authorList>
    </citation>
    <scope>NUCLEOTIDE SEQUENCE</scope>
    <source>
        <strain evidence="3">MCCC M21534</strain>
    </source>
</reference>
<name>A0A9X1ZUJ6_9FLAO</name>
<sequence length="331" mass="38263">MKKFPFLLLFILSVSVKVQAQDIKELGLMLENYEYPYLVSFYHFNAQKHAYKMAYMYIQPGQNNGKTVTLLHGKNFNGAYWETTIDALVKEGFNVLVPDQLSFGKSSKPQDFQYTFQQLAKNTKGLIDSLGIKETTILGHSMGGMLATRFALMYPEITKNLVLVNPIGLEDWKLKVPYQSVNDWYKNEIGKTYEDIKNYQKESYYDRQWNKDYAKWAKLLAGWTLNKDYDRIAWNAALTYDMIFTQPVVYEFSEITVPTLLIIGTRDRTALGKNLVSKQVKSTMGLYEKLGKTTQQKIPNAQLVEIPNTGHLPHIEAFDKFIHPLLNYLKK</sequence>
<dbReference type="Proteomes" id="UP001139521">
    <property type="component" value="Unassembled WGS sequence"/>
</dbReference>